<protein>
    <submittedName>
        <fullName evidence="1">Uncharacterized protein</fullName>
    </submittedName>
</protein>
<reference evidence="1 2" key="1">
    <citation type="submission" date="2023-02" db="EMBL/GenBank/DDBJ databases">
        <title>LHISI_Scaffold_Assembly.</title>
        <authorList>
            <person name="Stuart O.P."/>
            <person name="Cleave R."/>
            <person name="Magrath M.J.L."/>
            <person name="Mikheyev A.S."/>
        </authorList>
    </citation>
    <scope>NUCLEOTIDE SEQUENCE [LARGE SCALE GENOMIC DNA]</scope>
    <source>
        <strain evidence="1">Daus_M_001</strain>
        <tissue evidence="1">Leg muscle</tissue>
    </source>
</reference>
<organism evidence="1 2">
    <name type="scientific">Dryococelus australis</name>
    <dbReference type="NCBI Taxonomy" id="614101"/>
    <lineage>
        <taxon>Eukaryota</taxon>
        <taxon>Metazoa</taxon>
        <taxon>Ecdysozoa</taxon>
        <taxon>Arthropoda</taxon>
        <taxon>Hexapoda</taxon>
        <taxon>Insecta</taxon>
        <taxon>Pterygota</taxon>
        <taxon>Neoptera</taxon>
        <taxon>Polyneoptera</taxon>
        <taxon>Phasmatodea</taxon>
        <taxon>Verophasmatodea</taxon>
        <taxon>Anareolatae</taxon>
        <taxon>Phasmatidae</taxon>
        <taxon>Eurycanthinae</taxon>
        <taxon>Dryococelus</taxon>
    </lineage>
</organism>
<gene>
    <name evidence="1" type="ORF">PR048_022201</name>
</gene>
<keyword evidence="2" id="KW-1185">Reference proteome</keyword>
<proteinExistence type="predicted"/>
<evidence type="ECO:0000313" key="2">
    <source>
        <dbReference type="Proteomes" id="UP001159363"/>
    </source>
</evidence>
<sequence>MSYDRYVMKLECTNRMARNYNAKLNRIIKETSHIRYRKESTRVFPRLTNGARAAIKEASENRYNTEKKDIIKVPLMSSTSTWPAIIMALDQMISKADCCSQLV</sequence>
<dbReference type="EMBL" id="JARBHB010000008">
    <property type="protein sequence ID" value="KAJ8877746.1"/>
    <property type="molecule type" value="Genomic_DNA"/>
</dbReference>
<dbReference type="Proteomes" id="UP001159363">
    <property type="component" value="Chromosome 7"/>
</dbReference>
<accession>A0ABQ9H0K9</accession>
<comment type="caution">
    <text evidence="1">The sequence shown here is derived from an EMBL/GenBank/DDBJ whole genome shotgun (WGS) entry which is preliminary data.</text>
</comment>
<evidence type="ECO:0000313" key="1">
    <source>
        <dbReference type="EMBL" id="KAJ8877746.1"/>
    </source>
</evidence>
<name>A0ABQ9H0K9_9NEOP</name>